<keyword evidence="11" id="KW-1185">Reference proteome</keyword>
<dbReference type="Pfam" id="PF00406">
    <property type="entry name" value="ADK"/>
    <property type="match status" value="1"/>
</dbReference>
<dbReference type="InterPro" id="IPR007862">
    <property type="entry name" value="Adenylate_kinase_lid-dom"/>
</dbReference>
<dbReference type="NCBIfam" id="TIGR01351">
    <property type="entry name" value="adk"/>
    <property type="match status" value="1"/>
</dbReference>
<comment type="similarity">
    <text evidence="6 7">Belongs to the adenylate kinase family.</text>
</comment>
<protein>
    <recommendedName>
        <fullName evidence="6 8">Adenylate kinase</fullName>
        <shortName evidence="6">AK</shortName>
        <ecNumber evidence="6 8">2.7.4.3</ecNumber>
    </recommendedName>
    <alternativeName>
        <fullName evidence="6">ATP-AMP transphosphorylase</fullName>
    </alternativeName>
    <alternativeName>
        <fullName evidence="6">ATP:AMP phosphotransferase</fullName>
    </alternativeName>
    <alternativeName>
        <fullName evidence="6">Adenylate monophosphate kinase</fullName>
    </alternativeName>
</protein>
<keyword evidence="3 6" id="KW-0547">Nucleotide-binding</keyword>
<gene>
    <name evidence="6 10" type="primary">adk</name>
    <name evidence="10" type="ORF">HA050_10815</name>
</gene>
<dbReference type="NCBIfam" id="NF001380">
    <property type="entry name" value="PRK00279.1-2"/>
    <property type="match status" value="1"/>
</dbReference>
<feature type="binding site" evidence="6">
    <location>
        <position position="167"/>
    </location>
    <ligand>
        <name>AMP</name>
        <dbReference type="ChEBI" id="CHEBI:456215"/>
    </ligand>
</feature>
<comment type="function">
    <text evidence="6">Catalyzes the reversible transfer of the terminal phosphate group between ATP and AMP. Plays an important role in cellular energy homeostasis and in adenine nucleotide metabolism.</text>
</comment>
<dbReference type="InterPro" id="IPR027417">
    <property type="entry name" value="P-loop_NTPase"/>
</dbReference>
<evidence type="ECO:0000256" key="4">
    <source>
        <dbReference type="ARBA" id="ARBA00022777"/>
    </source>
</evidence>
<dbReference type="SUPFAM" id="SSF52540">
    <property type="entry name" value="P-loop containing nucleoside triphosphate hydrolases"/>
    <property type="match status" value="1"/>
</dbReference>
<evidence type="ECO:0000256" key="1">
    <source>
        <dbReference type="ARBA" id="ARBA00022679"/>
    </source>
</evidence>
<dbReference type="Gene3D" id="3.40.50.300">
    <property type="entry name" value="P-loop containing nucleotide triphosphate hydrolases"/>
    <property type="match status" value="1"/>
</dbReference>
<feature type="region of interest" description="NMP" evidence="6">
    <location>
        <begin position="30"/>
        <end position="59"/>
    </location>
</feature>
<keyword evidence="1 6" id="KW-0808">Transferase</keyword>
<evidence type="ECO:0000256" key="3">
    <source>
        <dbReference type="ARBA" id="ARBA00022741"/>
    </source>
</evidence>
<dbReference type="EC" id="2.7.4.3" evidence="6 8"/>
<feature type="binding site" evidence="6">
    <location>
        <begin position="57"/>
        <end position="59"/>
    </location>
    <ligand>
        <name>AMP</name>
        <dbReference type="ChEBI" id="CHEBI:456215"/>
    </ligand>
</feature>
<comment type="caution">
    <text evidence="10">The sequence shown here is derived from an EMBL/GenBank/DDBJ whole genome shotgun (WGS) entry which is preliminary data.</text>
</comment>
<reference evidence="10 11" key="1">
    <citation type="submission" date="2020-03" db="EMBL/GenBank/DDBJ databases">
        <title>Draft genome sequence of environmentally isolated violet-colored cultures.</title>
        <authorList>
            <person name="Wilson H.S."/>
        </authorList>
    </citation>
    <scope>NUCLEOTIDE SEQUENCE [LARGE SCALE GENOMIC DNA]</scope>
    <source>
        <strain evidence="10 11">HSC-16F04</strain>
    </source>
</reference>
<name>A0ABX0KPY5_9NEIS</name>
<feature type="binding site" evidence="6">
    <location>
        <position position="123"/>
    </location>
    <ligand>
        <name>ATP</name>
        <dbReference type="ChEBI" id="CHEBI:30616"/>
    </ligand>
</feature>
<dbReference type="GO" id="GO:0004017">
    <property type="term" value="F:AMP kinase activity"/>
    <property type="evidence" value="ECO:0007669"/>
    <property type="project" value="UniProtKB-EC"/>
</dbReference>
<comment type="pathway">
    <text evidence="6">Purine metabolism; AMP biosynthesis via salvage pathway; AMP from ADP: step 1/1.</text>
</comment>
<evidence type="ECO:0000259" key="9">
    <source>
        <dbReference type="Pfam" id="PF05191"/>
    </source>
</evidence>
<keyword evidence="6" id="KW-0963">Cytoplasm</keyword>
<sequence>MRLILLGAPGAGKGTQATYIKEKYNIPQISTGDMLRAAVKAGTPLGLEAKSIMDAGGLVRDDIIIGLVKERITDADCANGFLFDGFPRTVPQADAMKEAGVVIDYVVEIDVPDEAIVDRMAGRRVHVASGRTYHVKFNPPKVEGVDDLTGEALIQRADDEEETVKKRLSVYHEQTEVLVGYYGEMAASGDATAPKYVKVNGVGEVEAIRDQLFAALGA</sequence>
<dbReference type="NCBIfam" id="NF001381">
    <property type="entry name" value="PRK00279.1-3"/>
    <property type="match status" value="1"/>
</dbReference>
<dbReference type="PRINTS" id="PR00094">
    <property type="entry name" value="ADENYLTKNASE"/>
</dbReference>
<dbReference type="InterPro" id="IPR000850">
    <property type="entry name" value="Adenylat/UMP-CMP_kin"/>
</dbReference>
<feature type="binding site" evidence="6">
    <location>
        <position position="36"/>
    </location>
    <ligand>
        <name>AMP</name>
        <dbReference type="ChEBI" id="CHEBI:456215"/>
    </ligand>
</feature>
<accession>A0ABX0KPY5</accession>
<keyword evidence="2 6" id="KW-0545">Nucleotide biosynthesis</keyword>
<evidence type="ECO:0000256" key="7">
    <source>
        <dbReference type="RuleBase" id="RU003330"/>
    </source>
</evidence>
<keyword evidence="4 6" id="KW-0418">Kinase</keyword>
<comment type="subunit">
    <text evidence="6 8">Monomer.</text>
</comment>
<evidence type="ECO:0000313" key="10">
    <source>
        <dbReference type="EMBL" id="NHQ86606.1"/>
    </source>
</evidence>
<evidence type="ECO:0000256" key="5">
    <source>
        <dbReference type="ARBA" id="ARBA00022840"/>
    </source>
</evidence>
<dbReference type="InterPro" id="IPR006259">
    <property type="entry name" value="Adenyl_kin_sub"/>
</dbReference>
<dbReference type="HAMAP" id="MF_00235">
    <property type="entry name" value="Adenylate_kinase_Adk"/>
    <property type="match status" value="1"/>
</dbReference>
<feature type="binding site" evidence="6">
    <location>
        <begin position="10"/>
        <end position="15"/>
    </location>
    <ligand>
        <name>ATP</name>
        <dbReference type="ChEBI" id="CHEBI:30616"/>
    </ligand>
</feature>
<dbReference type="Pfam" id="PF05191">
    <property type="entry name" value="ADK_lid"/>
    <property type="match status" value="1"/>
</dbReference>
<dbReference type="Proteomes" id="UP000712570">
    <property type="component" value="Unassembled WGS sequence"/>
</dbReference>
<comment type="catalytic activity">
    <reaction evidence="6 8">
        <text>AMP + ATP = 2 ADP</text>
        <dbReference type="Rhea" id="RHEA:12973"/>
        <dbReference type="ChEBI" id="CHEBI:30616"/>
        <dbReference type="ChEBI" id="CHEBI:456215"/>
        <dbReference type="ChEBI" id="CHEBI:456216"/>
        <dbReference type="EC" id="2.7.4.3"/>
    </reaction>
</comment>
<dbReference type="NCBIfam" id="NF001379">
    <property type="entry name" value="PRK00279.1-1"/>
    <property type="match status" value="1"/>
</dbReference>
<dbReference type="InterPro" id="IPR033690">
    <property type="entry name" value="Adenylat_kinase_CS"/>
</dbReference>
<feature type="binding site" evidence="6">
    <location>
        <begin position="85"/>
        <end position="88"/>
    </location>
    <ligand>
        <name>AMP</name>
        <dbReference type="ChEBI" id="CHEBI:456215"/>
    </ligand>
</feature>
<comment type="domain">
    <text evidence="6">Consists of three domains, a large central CORE domain and two small peripheral domains, NMPbind and LID, which undergo movements during catalysis. The LID domain closes over the site of phosphoryl transfer upon ATP binding. Assembling and dissambling the active center during each catalytic cycle provides an effective means to prevent ATP hydrolysis.</text>
</comment>
<dbReference type="PANTHER" id="PTHR23359">
    <property type="entry name" value="NUCLEOTIDE KINASE"/>
    <property type="match status" value="1"/>
</dbReference>
<evidence type="ECO:0000256" key="2">
    <source>
        <dbReference type="ARBA" id="ARBA00022727"/>
    </source>
</evidence>
<keyword evidence="5 6" id="KW-0067">ATP-binding</keyword>
<comment type="subcellular location">
    <subcellularLocation>
        <location evidence="6 8">Cytoplasm</location>
    </subcellularLocation>
</comment>
<feature type="domain" description="Adenylate kinase active site lid" evidence="9">
    <location>
        <begin position="123"/>
        <end position="158"/>
    </location>
</feature>
<dbReference type="NCBIfam" id="NF011100">
    <property type="entry name" value="PRK14527.1"/>
    <property type="match status" value="1"/>
</dbReference>
<evidence type="ECO:0000256" key="8">
    <source>
        <dbReference type="RuleBase" id="RU003331"/>
    </source>
</evidence>
<feature type="binding site" evidence="6">
    <location>
        <begin position="132"/>
        <end position="133"/>
    </location>
    <ligand>
        <name>ATP</name>
        <dbReference type="ChEBI" id="CHEBI:30616"/>
    </ligand>
</feature>
<dbReference type="PROSITE" id="PS00113">
    <property type="entry name" value="ADENYLATE_KINASE"/>
    <property type="match status" value="1"/>
</dbReference>
<feature type="binding site" evidence="6">
    <location>
        <position position="156"/>
    </location>
    <ligand>
        <name>AMP</name>
        <dbReference type="ChEBI" id="CHEBI:456215"/>
    </ligand>
</feature>
<dbReference type="CDD" id="cd01428">
    <property type="entry name" value="ADK"/>
    <property type="match status" value="1"/>
</dbReference>
<dbReference type="RefSeq" id="WP_166825700.1">
    <property type="nucleotide sequence ID" value="NZ_JAAOLX010000005.1"/>
</dbReference>
<feature type="binding site" evidence="6">
    <location>
        <position position="92"/>
    </location>
    <ligand>
        <name>AMP</name>
        <dbReference type="ChEBI" id="CHEBI:456215"/>
    </ligand>
</feature>
<dbReference type="EMBL" id="JAAOLX010000005">
    <property type="protein sequence ID" value="NHQ86606.1"/>
    <property type="molecule type" value="Genomic_DNA"/>
</dbReference>
<organism evidence="10 11">
    <name type="scientific">Iodobacter violaceini</name>
    <dbReference type="NCBI Taxonomy" id="3044271"/>
    <lineage>
        <taxon>Bacteria</taxon>
        <taxon>Pseudomonadati</taxon>
        <taxon>Pseudomonadota</taxon>
        <taxon>Betaproteobacteria</taxon>
        <taxon>Neisseriales</taxon>
        <taxon>Chitinibacteraceae</taxon>
        <taxon>Iodobacter</taxon>
    </lineage>
</organism>
<evidence type="ECO:0000313" key="11">
    <source>
        <dbReference type="Proteomes" id="UP000712570"/>
    </source>
</evidence>
<feature type="region of interest" description="LID" evidence="6">
    <location>
        <begin position="122"/>
        <end position="159"/>
    </location>
</feature>
<proteinExistence type="inferred from homology"/>
<comment type="caution">
    <text evidence="6">Lacks conserved residue(s) required for the propagation of feature annotation.</text>
</comment>
<feature type="binding site" evidence="6">
    <location>
        <position position="203"/>
    </location>
    <ligand>
        <name>ATP</name>
        <dbReference type="ChEBI" id="CHEBI:30616"/>
    </ligand>
</feature>
<feature type="binding site" evidence="6">
    <location>
        <position position="31"/>
    </location>
    <ligand>
        <name>AMP</name>
        <dbReference type="ChEBI" id="CHEBI:456215"/>
    </ligand>
</feature>
<evidence type="ECO:0000256" key="6">
    <source>
        <dbReference type="HAMAP-Rule" id="MF_00235"/>
    </source>
</evidence>